<gene>
    <name evidence="7" type="ORF">METBISCDRAFT_30322</name>
</gene>
<dbReference type="PIRSF" id="PIRSF032184">
    <property type="entry name" value="ATPase_V1_H"/>
    <property type="match status" value="1"/>
</dbReference>
<dbReference type="InterPro" id="IPR038497">
    <property type="entry name" value="ATPase_V1-cplx_hsu_C_sf"/>
</dbReference>
<reference evidence="8" key="1">
    <citation type="journal article" date="2018" name="Nat. Microbiol.">
        <title>Leveraging single-cell genomics to expand the fungal tree of life.</title>
        <authorList>
            <person name="Ahrendt S.R."/>
            <person name="Quandt C.A."/>
            <person name="Ciobanu D."/>
            <person name="Clum A."/>
            <person name="Salamov A."/>
            <person name="Andreopoulos B."/>
            <person name="Cheng J.F."/>
            <person name="Woyke T."/>
            <person name="Pelin A."/>
            <person name="Henrissat B."/>
            <person name="Reynolds N.K."/>
            <person name="Benny G.L."/>
            <person name="Smith M.E."/>
            <person name="James T.Y."/>
            <person name="Grigoriev I.V."/>
        </authorList>
    </citation>
    <scope>NUCLEOTIDE SEQUENCE [LARGE SCALE GENOMIC DNA]</scope>
    <source>
        <strain evidence="8">Baker2002</strain>
    </source>
</reference>
<dbReference type="GO" id="GO:0000329">
    <property type="term" value="C:fungal-type vacuole membrane"/>
    <property type="evidence" value="ECO:0007669"/>
    <property type="project" value="TreeGrafter"/>
</dbReference>
<dbReference type="GO" id="GO:0000221">
    <property type="term" value="C:vacuolar proton-transporting V-type ATPase, V1 domain"/>
    <property type="evidence" value="ECO:0007669"/>
    <property type="project" value="UniProtKB-UniRule"/>
</dbReference>
<evidence type="ECO:0000256" key="1">
    <source>
        <dbReference type="ARBA" id="ARBA00008613"/>
    </source>
</evidence>
<name>A0A4P9ZEJ5_9ASCO</name>
<keyword evidence="2 5" id="KW-0813">Transport</keyword>
<evidence type="ECO:0000313" key="7">
    <source>
        <dbReference type="EMBL" id="RKP31233.1"/>
    </source>
</evidence>
<comment type="similarity">
    <text evidence="1 5">Belongs to the V-ATPase H subunit family.</text>
</comment>
<dbReference type="Pfam" id="PF11698">
    <property type="entry name" value="V-ATPase_H_C"/>
    <property type="match status" value="1"/>
</dbReference>
<sequence>MHNSNTQSSLLVDSYDLSDSKKLIREKTIPWEGLARAGVITSEQADVIKVLESQNSDSKRKTVLASQDLYARLILNLLNKLEVNSRDDLLKNVLVLINDLAVDAKAQLFVDALLALNSVDSSLPYVPFVKHLGNNDLLIKTLSIYNTTVLLSKTKQTVVDKEVLIKIFDLLSSAAFIGNTQDSNLQLIGVQLLQELVVNKAYRAVYAEHNLVSNFKSVSQLINSLTKKPNASNLQLLYNTLLLAWVLSFSAPINKVLVHNFPNLIGNLLAISKDGIKLKVVRVAISTLKNFVTFTVNNSAKFSIVKLIFFHDGMNVIKIVQTRKFASNGSDEELSNDLKCLNDILTEMVTNNLSSLDDYLVEIENPKLLSWTSPTHKSADFWQQNAGKFKDNNYALVKRMLAILSSDDASLSTVSKIIILNDLQQLIKVLGTEMISFVNSEKGGHYKLLIMTFLENSFGDNELKYEALRTIQYLVGHA</sequence>
<evidence type="ECO:0000256" key="4">
    <source>
        <dbReference type="ARBA" id="ARBA00023065"/>
    </source>
</evidence>
<dbReference type="SUPFAM" id="SSF48371">
    <property type="entry name" value="ARM repeat"/>
    <property type="match status" value="1"/>
</dbReference>
<dbReference type="Gene3D" id="1.25.10.10">
    <property type="entry name" value="Leucine-rich Repeat Variant"/>
    <property type="match status" value="1"/>
</dbReference>
<dbReference type="AlphaFoldDB" id="A0A4P9ZEJ5"/>
<accession>A0A4P9ZEJ5</accession>
<dbReference type="InterPro" id="IPR004908">
    <property type="entry name" value="ATPase_V1-cplx_hsu"/>
</dbReference>
<evidence type="ECO:0000256" key="5">
    <source>
        <dbReference type="PIRNR" id="PIRNR032184"/>
    </source>
</evidence>
<dbReference type="PANTHER" id="PTHR10698">
    <property type="entry name" value="V-TYPE PROTON ATPASE SUBUNIT H"/>
    <property type="match status" value="1"/>
</dbReference>
<dbReference type="Pfam" id="PF03224">
    <property type="entry name" value="V-ATPase_H_N"/>
    <property type="match status" value="1"/>
</dbReference>
<feature type="domain" description="ATPase V1 complex subunit H C-terminal" evidence="6">
    <location>
        <begin position="352"/>
        <end position="477"/>
    </location>
</feature>
<dbReference type="InterPro" id="IPR011987">
    <property type="entry name" value="ATPase_V1-cplx_hsu_C"/>
</dbReference>
<keyword evidence="4 5" id="KW-0406">Ion transport</keyword>
<dbReference type="PANTHER" id="PTHR10698:SF0">
    <property type="entry name" value="V-TYPE PROTON ATPASE SUBUNIT H"/>
    <property type="match status" value="1"/>
</dbReference>
<protein>
    <recommendedName>
        <fullName evidence="5">V-type proton ATPase subunit H</fullName>
    </recommendedName>
</protein>
<dbReference type="InterPro" id="IPR011989">
    <property type="entry name" value="ARM-like"/>
</dbReference>
<organism evidence="7 8">
    <name type="scientific">Metschnikowia bicuspidata</name>
    <dbReference type="NCBI Taxonomy" id="27322"/>
    <lineage>
        <taxon>Eukaryota</taxon>
        <taxon>Fungi</taxon>
        <taxon>Dikarya</taxon>
        <taxon>Ascomycota</taxon>
        <taxon>Saccharomycotina</taxon>
        <taxon>Pichiomycetes</taxon>
        <taxon>Metschnikowiaceae</taxon>
        <taxon>Metschnikowia</taxon>
    </lineage>
</organism>
<dbReference type="EMBL" id="ML004444">
    <property type="protein sequence ID" value="RKP31233.1"/>
    <property type="molecule type" value="Genomic_DNA"/>
</dbReference>
<keyword evidence="3 5" id="KW-0375">Hydrogen ion transport</keyword>
<evidence type="ECO:0000256" key="3">
    <source>
        <dbReference type="ARBA" id="ARBA00022781"/>
    </source>
</evidence>
<dbReference type="Proteomes" id="UP000268321">
    <property type="component" value="Unassembled WGS sequence"/>
</dbReference>
<evidence type="ECO:0000313" key="8">
    <source>
        <dbReference type="Proteomes" id="UP000268321"/>
    </source>
</evidence>
<dbReference type="OrthoDB" id="10263554at2759"/>
<dbReference type="InterPro" id="IPR016024">
    <property type="entry name" value="ARM-type_fold"/>
</dbReference>
<proteinExistence type="inferred from homology"/>
<evidence type="ECO:0000259" key="6">
    <source>
        <dbReference type="Pfam" id="PF11698"/>
    </source>
</evidence>
<comment type="function">
    <text evidence="5">Subunit of the V1 complex of vacuolar(H+)-ATPase (V-ATPase), a multisubunit enzyme composed of a peripheral complex (V1) that hydrolyzes ATP and a membrane integral complex (V0) that translocates protons. V-ATPase is responsible for acidifying and maintaining the pH of intracellular compartments.</text>
</comment>
<comment type="subunit">
    <text evidence="5">V-ATPase is a heteromultimeric enzyme made up of two complexes: the ATP-hydrolytic V1 complex and the proton translocation V0 complex.</text>
</comment>
<dbReference type="Gene3D" id="1.25.40.150">
    <property type="entry name" value="V-type ATPase, subunit H, C-terminal domain"/>
    <property type="match status" value="1"/>
</dbReference>
<dbReference type="GO" id="GO:0046961">
    <property type="term" value="F:proton-transporting ATPase activity, rotational mechanism"/>
    <property type="evidence" value="ECO:0007669"/>
    <property type="project" value="UniProtKB-UniRule"/>
</dbReference>
<evidence type="ECO:0000256" key="2">
    <source>
        <dbReference type="ARBA" id="ARBA00022448"/>
    </source>
</evidence>
<keyword evidence="8" id="KW-1185">Reference proteome</keyword>